<dbReference type="Proteomes" id="UP000234681">
    <property type="component" value="Chromosome 4"/>
</dbReference>
<evidence type="ECO:0000313" key="1">
    <source>
        <dbReference type="EMBL" id="EDM15013.1"/>
    </source>
</evidence>
<proteinExistence type="predicted"/>
<reference evidence="2" key="1">
    <citation type="submission" date="2005-09" db="EMBL/GenBank/DDBJ databases">
        <authorList>
            <person name="Mural R.J."/>
            <person name="Li P.W."/>
            <person name="Adams M.D."/>
            <person name="Amanatides P.G."/>
            <person name="Baden-Tillson H."/>
            <person name="Barnstead M."/>
            <person name="Chin S.H."/>
            <person name="Dew I."/>
            <person name="Evans C.A."/>
            <person name="Ferriera S."/>
            <person name="Flanigan M."/>
            <person name="Fosler C."/>
            <person name="Glodek A."/>
            <person name="Gu Z."/>
            <person name="Holt R.A."/>
            <person name="Jennings D."/>
            <person name="Kraft C.L."/>
            <person name="Lu F."/>
            <person name="Nguyen T."/>
            <person name="Nusskern D.R."/>
            <person name="Pfannkoch C.M."/>
            <person name="Sitter C."/>
            <person name="Sutton G.G."/>
            <person name="Venter J.C."/>
            <person name="Wang Z."/>
            <person name="Woodage T."/>
            <person name="Zheng X.H."/>
            <person name="Zhong F."/>
        </authorList>
    </citation>
    <scope>NUCLEOTIDE SEQUENCE [LARGE SCALE GENOMIC DNA]</scope>
    <source>
        <strain>BN</strain>
        <strain evidence="2">Sprague-Dawley</strain>
    </source>
</reference>
<accession>A6IDS6</accession>
<name>A6IDS6_RAT</name>
<protein>
    <submittedName>
        <fullName evidence="1">RCG28033</fullName>
    </submittedName>
</protein>
<sequence length="46" mass="5599">MLYTDRPPQKMLAGPEMRPWRRCSFSKPKVEENTYTELKNTWKCHL</sequence>
<organism evidence="1 2">
    <name type="scientific">Rattus norvegicus</name>
    <name type="common">Rat</name>
    <dbReference type="NCBI Taxonomy" id="10116"/>
    <lineage>
        <taxon>Eukaryota</taxon>
        <taxon>Metazoa</taxon>
        <taxon>Chordata</taxon>
        <taxon>Craniata</taxon>
        <taxon>Vertebrata</taxon>
        <taxon>Euteleostomi</taxon>
        <taxon>Mammalia</taxon>
        <taxon>Eutheria</taxon>
        <taxon>Euarchontoglires</taxon>
        <taxon>Glires</taxon>
        <taxon>Rodentia</taxon>
        <taxon>Myomorpha</taxon>
        <taxon>Muroidea</taxon>
        <taxon>Muridae</taxon>
        <taxon>Murinae</taxon>
        <taxon>Rattus</taxon>
    </lineage>
</organism>
<evidence type="ECO:0000313" key="2">
    <source>
        <dbReference type="Proteomes" id="UP000234681"/>
    </source>
</evidence>
<dbReference type="AlphaFoldDB" id="A6IDS6"/>
<dbReference type="EMBL" id="CH473959">
    <property type="protein sequence ID" value="EDM15013.1"/>
    <property type="molecule type" value="Genomic_DNA"/>
</dbReference>
<gene>
    <name evidence="1" type="ORF">rCG_28033</name>
</gene>